<dbReference type="Gene3D" id="3.60.21.10">
    <property type="match status" value="1"/>
</dbReference>
<evidence type="ECO:0000313" key="1">
    <source>
        <dbReference type="EMBL" id="SVD75551.1"/>
    </source>
</evidence>
<proteinExistence type="predicted"/>
<dbReference type="InterPro" id="IPR029052">
    <property type="entry name" value="Metallo-depent_PP-like"/>
</dbReference>
<sequence length="100" mass="11914">MGDVMDRRKYISYKIANDFRVKFIQRFQKSKINLHMLVGNHDTYYKNTSDVNSLEELIKFSKIKVYKDPTIVKFDDLPIVFMPWINTDNYVKAIKMLNTA</sequence>
<gene>
    <name evidence="1" type="ORF">METZ01_LOCUS428405</name>
</gene>
<feature type="non-terminal residue" evidence="1">
    <location>
        <position position="100"/>
    </location>
</feature>
<dbReference type="AlphaFoldDB" id="A0A382XYJ8"/>
<organism evidence="1">
    <name type="scientific">marine metagenome</name>
    <dbReference type="NCBI Taxonomy" id="408172"/>
    <lineage>
        <taxon>unclassified sequences</taxon>
        <taxon>metagenomes</taxon>
        <taxon>ecological metagenomes</taxon>
    </lineage>
</organism>
<dbReference type="SUPFAM" id="SSF56300">
    <property type="entry name" value="Metallo-dependent phosphatases"/>
    <property type="match status" value="1"/>
</dbReference>
<name>A0A382XYJ8_9ZZZZ</name>
<accession>A0A382XYJ8</accession>
<dbReference type="EMBL" id="UINC01171149">
    <property type="protein sequence ID" value="SVD75551.1"/>
    <property type="molecule type" value="Genomic_DNA"/>
</dbReference>
<evidence type="ECO:0008006" key="2">
    <source>
        <dbReference type="Google" id="ProtNLM"/>
    </source>
</evidence>
<protein>
    <recommendedName>
        <fullName evidence="2">Calcineurin-like phosphoesterase domain-containing protein</fullName>
    </recommendedName>
</protein>
<reference evidence="1" key="1">
    <citation type="submission" date="2018-05" db="EMBL/GenBank/DDBJ databases">
        <authorList>
            <person name="Lanie J.A."/>
            <person name="Ng W.-L."/>
            <person name="Kazmierczak K.M."/>
            <person name="Andrzejewski T.M."/>
            <person name="Davidsen T.M."/>
            <person name="Wayne K.J."/>
            <person name="Tettelin H."/>
            <person name="Glass J.I."/>
            <person name="Rusch D."/>
            <person name="Podicherti R."/>
            <person name="Tsui H.-C.T."/>
            <person name="Winkler M.E."/>
        </authorList>
    </citation>
    <scope>NUCLEOTIDE SEQUENCE</scope>
</reference>